<organism evidence="5 6">
    <name type="scientific">Gloeothece citriformis (strain PCC 7424)</name>
    <name type="common">Cyanothece sp. (strain PCC 7424)</name>
    <dbReference type="NCBI Taxonomy" id="65393"/>
    <lineage>
        <taxon>Bacteria</taxon>
        <taxon>Bacillati</taxon>
        <taxon>Cyanobacteriota</taxon>
        <taxon>Cyanophyceae</taxon>
        <taxon>Oscillatoriophycideae</taxon>
        <taxon>Chroococcales</taxon>
        <taxon>Aphanothecaceae</taxon>
        <taxon>Gloeothece</taxon>
        <taxon>Gloeothece citriformis</taxon>
    </lineage>
</organism>
<accession>B7KD56</accession>
<dbReference type="STRING" id="65393.PCC7424_4820"/>
<evidence type="ECO:0000313" key="6">
    <source>
        <dbReference type="Proteomes" id="UP000002384"/>
    </source>
</evidence>
<feature type="transmembrane region" description="Helical" evidence="3">
    <location>
        <begin position="152"/>
        <end position="173"/>
    </location>
</feature>
<dbReference type="Gene3D" id="1.10.357.10">
    <property type="entry name" value="Tetracycline Repressor, domain 2"/>
    <property type="match status" value="1"/>
</dbReference>
<dbReference type="PROSITE" id="PS01081">
    <property type="entry name" value="HTH_TETR_1"/>
    <property type="match status" value="1"/>
</dbReference>
<feature type="DNA-binding region" description="H-T-H motif" evidence="2">
    <location>
        <begin position="34"/>
        <end position="53"/>
    </location>
</feature>
<dbReference type="HOGENOM" id="CLU_069356_46_2_3"/>
<dbReference type="InterPro" id="IPR050624">
    <property type="entry name" value="HTH-type_Tx_Regulator"/>
</dbReference>
<dbReference type="InterPro" id="IPR001647">
    <property type="entry name" value="HTH_TetR"/>
</dbReference>
<protein>
    <submittedName>
        <fullName evidence="5">Transcriptional regulator, TetR family</fullName>
    </submittedName>
</protein>
<keyword evidence="3" id="KW-0472">Membrane</keyword>
<dbReference type="AlphaFoldDB" id="B7KD56"/>
<keyword evidence="1 2" id="KW-0238">DNA-binding</keyword>
<gene>
    <name evidence="5" type="ordered locus">PCC7424_4820</name>
</gene>
<evidence type="ECO:0000259" key="4">
    <source>
        <dbReference type="PROSITE" id="PS50977"/>
    </source>
</evidence>
<dbReference type="RefSeq" id="WP_015956759.1">
    <property type="nucleotide sequence ID" value="NC_011729.1"/>
</dbReference>
<keyword evidence="6" id="KW-1185">Reference proteome</keyword>
<sequence>MRRKPLQNRSKERVEQILNTAEQILIKGGYKETTTRAIASECGISVGSLYQFFPDKEAIILGLAERYNQQITELFQKLHQQKTSSLPLNEYVELVIDTFKQFFTDNPGYVAMFNQIQELIPQLLKQDADLNAQLVEELANFLQQRKPELEAINVKVIAFVVVEIVGTLLWVSYEQEPSFREQLISQTKFLVLTYLQSHFQPQP</sequence>
<dbReference type="PROSITE" id="PS50977">
    <property type="entry name" value="HTH_TETR_2"/>
    <property type="match status" value="1"/>
</dbReference>
<dbReference type="InterPro" id="IPR023772">
    <property type="entry name" value="DNA-bd_HTH_TetR-type_CS"/>
</dbReference>
<dbReference type="KEGG" id="cyc:PCC7424_4820"/>
<reference evidence="6" key="1">
    <citation type="journal article" date="2011" name="MBio">
        <title>Novel metabolic attributes of the genus Cyanothece, comprising a group of unicellular nitrogen-fixing Cyanobacteria.</title>
        <authorList>
            <person name="Bandyopadhyay A."/>
            <person name="Elvitigala T."/>
            <person name="Welsh E."/>
            <person name="Stockel J."/>
            <person name="Liberton M."/>
            <person name="Min H."/>
            <person name="Sherman L.A."/>
            <person name="Pakrasi H.B."/>
        </authorList>
    </citation>
    <scope>NUCLEOTIDE SEQUENCE [LARGE SCALE GENOMIC DNA]</scope>
    <source>
        <strain evidence="6">PCC 7424</strain>
    </source>
</reference>
<dbReference type="PANTHER" id="PTHR43479:SF11">
    <property type="entry name" value="ACREF_ENVCD OPERON REPRESSOR-RELATED"/>
    <property type="match status" value="1"/>
</dbReference>
<dbReference type="Pfam" id="PF00440">
    <property type="entry name" value="TetR_N"/>
    <property type="match status" value="1"/>
</dbReference>
<evidence type="ECO:0000256" key="1">
    <source>
        <dbReference type="ARBA" id="ARBA00023125"/>
    </source>
</evidence>
<feature type="domain" description="HTH tetR-type" evidence="4">
    <location>
        <begin position="11"/>
        <end position="71"/>
    </location>
</feature>
<dbReference type="Proteomes" id="UP000002384">
    <property type="component" value="Chromosome"/>
</dbReference>
<keyword evidence="3" id="KW-0812">Transmembrane</keyword>
<dbReference type="SUPFAM" id="SSF46689">
    <property type="entry name" value="Homeodomain-like"/>
    <property type="match status" value="1"/>
</dbReference>
<dbReference type="PRINTS" id="PR00455">
    <property type="entry name" value="HTHTETR"/>
</dbReference>
<dbReference type="GO" id="GO:0003677">
    <property type="term" value="F:DNA binding"/>
    <property type="evidence" value="ECO:0007669"/>
    <property type="project" value="UniProtKB-UniRule"/>
</dbReference>
<name>B7KD56_GLOC7</name>
<dbReference type="PANTHER" id="PTHR43479">
    <property type="entry name" value="ACREF/ENVCD OPERON REPRESSOR-RELATED"/>
    <property type="match status" value="1"/>
</dbReference>
<dbReference type="Pfam" id="PF17918">
    <property type="entry name" value="TetR_C_15"/>
    <property type="match status" value="1"/>
</dbReference>
<keyword evidence="3" id="KW-1133">Transmembrane helix</keyword>
<dbReference type="InterPro" id="IPR009057">
    <property type="entry name" value="Homeodomain-like_sf"/>
</dbReference>
<dbReference type="eggNOG" id="COG1309">
    <property type="taxonomic scope" value="Bacteria"/>
</dbReference>
<proteinExistence type="predicted"/>
<dbReference type="EMBL" id="CP001291">
    <property type="protein sequence ID" value="ACK73177.1"/>
    <property type="molecule type" value="Genomic_DNA"/>
</dbReference>
<evidence type="ECO:0000256" key="2">
    <source>
        <dbReference type="PROSITE-ProRule" id="PRU00335"/>
    </source>
</evidence>
<dbReference type="InterPro" id="IPR041669">
    <property type="entry name" value="TetR_C_15"/>
</dbReference>
<evidence type="ECO:0000313" key="5">
    <source>
        <dbReference type="EMBL" id="ACK73177.1"/>
    </source>
</evidence>
<evidence type="ECO:0000256" key="3">
    <source>
        <dbReference type="SAM" id="Phobius"/>
    </source>
</evidence>